<feature type="transmembrane region" description="Helical" evidence="2">
    <location>
        <begin position="217"/>
        <end position="245"/>
    </location>
</feature>
<proteinExistence type="predicted"/>
<feature type="compositionally biased region" description="Basic residues" evidence="1">
    <location>
        <begin position="200"/>
        <end position="211"/>
    </location>
</feature>
<evidence type="ECO:0000313" key="3">
    <source>
        <dbReference type="EMBL" id="KAJ8444743.1"/>
    </source>
</evidence>
<dbReference type="AlphaFoldDB" id="A0A9Q1KJY9"/>
<evidence type="ECO:0000256" key="1">
    <source>
        <dbReference type="SAM" id="MobiDB-lite"/>
    </source>
</evidence>
<dbReference type="GO" id="GO:0016020">
    <property type="term" value="C:membrane"/>
    <property type="evidence" value="ECO:0007669"/>
    <property type="project" value="TreeGrafter"/>
</dbReference>
<keyword evidence="2" id="KW-1133">Transmembrane helix</keyword>
<dbReference type="PANTHER" id="PTHR33512:SF7">
    <property type="entry name" value="LEGUME LECTIN DOMAIN-CONTAINING PROTEIN"/>
    <property type="match status" value="1"/>
</dbReference>
<keyword evidence="4" id="KW-1185">Reference proteome</keyword>
<reference evidence="3" key="1">
    <citation type="submission" date="2022-04" db="EMBL/GenBank/DDBJ databases">
        <title>Carnegiea gigantea Genome sequencing and assembly v2.</title>
        <authorList>
            <person name="Copetti D."/>
            <person name="Sanderson M.J."/>
            <person name="Burquez A."/>
            <person name="Wojciechowski M.F."/>
        </authorList>
    </citation>
    <scope>NUCLEOTIDE SEQUENCE</scope>
    <source>
        <strain evidence="3">SGP5-SGP5p</strain>
        <tissue evidence="3">Aerial part</tissue>
    </source>
</reference>
<dbReference type="Pfam" id="PF06697">
    <property type="entry name" value="DUF1191"/>
    <property type="match status" value="1"/>
</dbReference>
<comment type="caution">
    <text evidence="3">The sequence shown here is derived from an EMBL/GenBank/DDBJ whole genome shotgun (WGS) entry which is preliminary data.</text>
</comment>
<protein>
    <submittedName>
        <fullName evidence="3">Uncharacterized protein</fullName>
    </submittedName>
</protein>
<evidence type="ECO:0000256" key="2">
    <source>
        <dbReference type="SAM" id="Phobius"/>
    </source>
</evidence>
<gene>
    <name evidence="3" type="ORF">Cgig2_030417</name>
</gene>
<dbReference type="EMBL" id="JAKOGI010000091">
    <property type="protein sequence ID" value="KAJ8444743.1"/>
    <property type="molecule type" value="Genomic_DNA"/>
</dbReference>
<organism evidence="3 4">
    <name type="scientific">Carnegiea gigantea</name>
    <dbReference type="NCBI Taxonomy" id="171969"/>
    <lineage>
        <taxon>Eukaryota</taxon>
        <taxon>Viridiplantae</taxon>
        <taxon>Streptophyta</taxon>
        <taxon>Embryophyta</taxon>
        <taxon>Tracheophyta</taxon>
        <taxon>Spermatophyta</taxon>
        <taxon>Magnoliopsida</taxon>
        <taxon>eudicotyledons</taxon>
        <taxon>Gunneridae</taxon>
        <taxon>Pentapetalae</taxon>
        <taxon>Caryophyllales</taxon>
        <taxon>Cactineae</taxon>
        <taxon>Cactaceae</taxon>
        <taxon>Cactoideae</taxon>
        <taxon>Echinocereeae</taxon>
        <taxon>Carnegiea</taxon>
    </lineage>
</organism>
<keyword evidence="2" id="KW-0472">Membrane</keyword>
<dbReference type="OrthoDB" id="768690at2759"/>
<dbReference type="InterPro" id="IPR010605">
    <property type="entry name" value="DUF1191"/>
</dbReference>
<feature type="region of interest" description="Disordered" evidence="1">
    <location>
        <begin position="188"/>
        <end position="211"/>
    </location>
</feature>
<dbReference type="Proteomes" id="UP001153076">
    <property type="component" value="Unassembled WGS sequence"/>
</dbReference>
<dbReference type="PANTHER" id="PTHR33512">
    <property type="entry name" value="PROTEIN, PUTATIVE (DUF1191)-RELATED"/>
    <property type="match status" value="1"/>
</dbReference>
<name>A0A9Q1KJY9_9CARY</name>
<accession>A0A9Q1KJY9</accession>
<sequence>MWASLDDDGFLLENKLISQKVRTGVIYNISLPSNFSDMEVSILRQRGSKLWDQGANFSYIDVPPRVLTLPYVRRVGIICENFRNWSSHYHELPGYTFVTAIVGIAMYDATDLSGKTKAQRLNIETRGEPVTIKFRDIRVPKGGNTSDLTCVMFSPSNGDVELSNMTRPNVCSWRDLGHFGIAMPGIIAPVAPPPSPSPPRGRRGSPRRKRRKDQSEWKWWVIGFAAGLAALGLLVLISVVCYTTFASGKIKKMERRAEKSESLGTIWIGNSRMPSASMTRTQASNLENDSTP</sequence>
<feature type="compositionally biased region" description="Pro residues" evidence="1">
    <location>
        <begin position="190"/>
        <end position="199"/>
    </location>
</feature>
<keyword evidence="2" id="KW-0812">Transmembrane</keyword>
<evidence type="ECO:0000313" key="4">
    <source>
        <dbReference type="Proteomes" id="UP001153076"/>
    </source>
</evidence>